<sequence length="437" mass="50144">MSKTGSGKTATFALPIIQSLAKDMFGIYALIITPTRELALQIRSHFVALAGDLPLRVALLTGGLDYLKQAHILDKKPHVVVGTPGRIEAAMRLFSNDGYFKKIKYLVFDEADRLLGTSDYTLDMDIILKHINPNRQTILFSATMNSQVKKLAKIAMQKINPDKLFIFDACRLYSTADQLKQHYLFMPQSVRDCYLLELLENLKPEELCMVFFCAIKDCELAMRTCRLLGINCDSLHASKPQKERFRVLQKFRNRSIQVLFATDVGNRGLDIPSVNMVVNYDLPDTTDRYVHRVGRTARAGRSGLSVSLISQYDVSRIKSIEADTRVKMEKWTGLDEKKAEDRLYQVAEKRVQAKMEMLDQGFQDAFEDTKNRQRLTRGLREEANVFYEMQYLNKLKSGNKWKSKLKDLHKREYDEGDQGSDNDDGPDRKKRRADDDE</sequence>
<dbReference type="GO" id="GO:0003676">
    <property type="term" value="F:nucleic acid binding"/>
    <property type="evidence" value="ECO:0007669"/>
    <property type="project" value="InterPro"/>
</dbReference>
<dbReference type="GO" id="GO:0003724">
    <property type="term" value="F:RNA helicase activity"/>
    <property type="evidence" value="ECO:0007669"/>
    <property type="project" value="TreeGrafter"/>
</dbReference>
<dbReference type="SMART" id="SM00490">
    <property type="entry name" value="HELICc"/>
    <property type="match status" value="1"/>
</dbReference>
<evidence type="ECO:0000256" key="4">
    <source>
        <dbReference type="ARBA" id="ARBA00022840"/>
    </source>
</evidence>
<comment type="caution">
    <text evidence="9">The sequence shown here is derived from an EMBL/GenBank/DDBJ whole genome shotgun (WGS) entry which is preliminary data.</text>
</comment>
<dbReference type="Proteomes" id="UP001431209">
    <property type="component" value="Unassembled WGS sequence"/>
</dbReference>
<dbReference type="EMBL" id="JAOPGA020000167">
    <property type="protein sequence ID" value="KAL0477347.1"/>
    <property type="molecule type" value="Genomic_DNA"/>
</dbReference>
<dbReference type="PROSITE" id="PS00039">
    <property type="entry name" value="DEAD_ATP_HELICASE"/>
    <property type="match status" value="1"/>
</dbReference>
<dbReference type="Pfam" id="PF00271">
    <property type="entry name" value="Helicase_C"/>
    <property type="match status" value="1"/>
</dbReference>
<dbReference type="GO" id="GO:0005524">
    <property type="term" value="F:ATP binding"/>
    <property type="evidence" value="ECO:0007669"/>
    <property type="project" value="UniProtKB-KW"/>
</dbReference>
<reference evidence="9 10" key="1">
    <citation type="submission" date="2024-03" db="EMBL/GenBank/DDBJ databases">
        <title>The Acrasis kona genome and developmental transcriptomes reveal deep origins of eukaryotic multicellular pathways.</title>
        <authorList>
            <person name="Sheikh S."/>
            <person name="Fu C.-J."/>
            <person name="Brown M.W."/>
            <person name="Baldauf S.L."/>
        </authorList>
    </citation>
    <scope>NUCLEOTIDE SEQUENCE [LARGE SCALE GENOMIC DNA]</scope>
    <source>
        <strain evidence="9 10">ATCC MYA-3509</strain>
    </source>
</reference>
<dbReference type="CDD" id="cd18787">
    <property type="entry name" value="SF2_C_DEAD"/>
    <property type="match status" value="1"/>
</dbReference>
<evidence type="ECO:0000313" key="10">
    <source>
        <dbReference type="Proteomes" id="UP001431209"/>
    </source>
</evidence>
<keyword evidence="2 5" id="KW-0378">Hydrolase</keyword>
<dbReference type="Pfam" id="PF00270">
    <property type="entry name" value="DEAD"/>
    <property type="match status" value="1"/>
</dbReference>
<protein>
    <submittedName>
        <fullName evidence="9">Uncharacterized protein</fullName>
    </submittedName>
</protein>
<dbReference type="SUPFAM" id="SSF52540">
    <property type="entry name" value="P-loop containing nucleoside triphosphate hydrolases"/>
    <property type="match status" value="1"/>
</dbReference>
<dbReference type="PANTHER" id="PTHR47959">
    <property type="entry name" value="ATP-DEPENDENT RNA HELICASE RHLE-RELATED"/>
    <property type="match status" value="1"/>
</dbReference>
<evidence type="ECO:0000256" key="5">
    <source>
        <dbReference type="RuleBase" id="RU000492"/>
    </source>
</evidence>
<gene>
    <name evidence="9" type="ORF">AKO1_005805</name>
</gene>
<dbReference type="GO" id="GO:0016787">
    <property type="term" value="F:hydrolase activity"/>
    <property type="evidence" value="ECO:0007669"/>
    <property type="project" value="UniProtKB-KW"/>
</dbReference>
<evidence type="ECO:0000256" key="1">
    <source>
        <dbReference type="ARBA" id="ARBA00022741"/>
    </source>
</evidence>
<keyword evidence="1 5" id="KW-0547">Nucleotide-binding</keyword>
<dbReference type="PROSITE" id="PS51194">
    <property type="entry name" value="HELICASE_CTER"/>
    <property type="match status" value="1"/>
</dbReference>
<dbReference type="InterPro" id="IPR014001">
    <property type="entry name" value="Helicase_ATP-bd"/>
</dbReference>
<dbReference type="GO" id="GO:0005829">
    <property type="term" value="C:cytosol"/>
    <property type="evidence" value="ECO:0007669"/>
    <property type="project" value="TreeGrafter"/>
</dbReference>
<dbReference type="AlphaFoldDB" id="A0AAW2YJC8"/>
<dbReference type="PANTHER" id="PTHR47959:SF24">
    <property type="entry name" value="ATP-DEPENDENT RNA HELICASE"/>
    <property type="match status" value="1"/>
</dbReference>
<comment type="similarity">
    <text evidence="5">Belongs to the DEAD box helicase family.</text>
</comment>
<keyword evidence="4 5" id="KW-0067">ATP-binding</keyword>
<dbReference type="InterPro" id="IPR011545">
    <property type="entry name" value="DEAD/DEAH_box_helicase_dom"/>
</dbReference>
<evidence type="ECO:0000256" key="3">
    <source>
        <dbReference type="ARBA" id="ARBA00022806"/>
    </source>
</evidence>
<dbReference type="InterPro" id="IPR000629">
    <property type="entry name" value="RNA-helicase_DEAD-box_CS"/>
</dbReference>
<dbReference type="SMART" id="SM00487">
    <property type="entry name" value="DEXDc"/>
    <property type="match status" value="1"/>
</dbReference>
<dbReference type="Gene3D" id="3.40.50.300">
    <property type="entry name" value="P-loop containing nucleotide triphosphate hydrolases"/>
    <property type="match status" value="2"/>
</dbReference>
<keyword evidence="3 5" id="KW-0347">Helicase</keyword>
<feature type="domain" description="Helicase ATP-binding" evidence="7">
    <location>
        <begin position="1"/>
        <end position="162"/>
    </location>
</feature>
<evidence type="ECO:0000256" key="2">
    <source>
        <dbReference type="ARBA" id="ARBA00022801"/>
    </source>
</evidence>
<keyword evidence="10" id="KW-1185">Reference proteome</keyword>
<evidence type="ECO:0000259" key="8">
    <source>
        <dbReference type="PROSITE" id="PS51194"/>
    </source>
</evidence>
<proteinExistence type="inferred from homology"/>
<evidence type="ECO:0000256" key="6">
    <source>
        <dbReference type="SAM" id="MobiDB-lite"/>
    </source>
</evidence>
<dbReference type="PROSITE" id="PS51192">
    <property type="entry name" value="HELICASE_ATP_BIND_1"/>
    <property type="match status" value="1"/>
</dbReference>
<accession>A0AAW2YJC8</accession>
<dbReference type="InterPro" id="IPR001650">
    <property type="entry name" value="Helicase_C-like"/>
</dbReference>
<dbReference type="InterPro" id="IPR050079">
    <property type="entry name" value="DEAD_box_RNA_helicase"/>
</dbReference>
<name>A0AAW2YJC8_9EUKA</name>
<evidence type="ECO:0000259" key="7">
    <source>
        <dbReference type="PROSITE" id="PS51192"/>
    </source>
</evidence>
<dbReference type="InterPro" id="IPR027417">
    <property type="entry name" value="P-loop_NTPase"/>
</dbReference>
<feature type="region of interest" description="Disordered" evidence="6">
    <location>
        <begin position="411"/>
        <end position="437"/>
    </location>
</feature>
<evidence type="ECO:0000313" key="9">
    <source>
        <dbReference type="EMBL" id="KAL0477347.1"/>
    </source>
</evidence>
<organism evidence="9 10">
    <name type="scientific">Acrasis kona</name>
    <dbReference type="NCBI Taxonomy" id="1008807"/>
    <lineage>
        <taxon>Eukaryota</taxon>
        <taxon>Discoba</taxon>
        <taxon>Heterolobosea</taxon>
        <taxon>Tetramitia</taxon>
        <taxon>Eutetramitia</taxon>
        <taxon>Acrasidae</taxon>
        <taxon>Acrasis</taxon>
    </lineage>
</organism>
<feature type="domain" description="Helicase C-terminal" evidence="8">
    <location>
        <begin position="194"/>
        <end position="340"/>
    </location>
</feature>
<feature type="compositionally biased region" description="Acidic residues" evidence="6">
    <location>
        <begin position="414"/>
        <end position="424"/>
    </location>
</feature>